<evidence type="ECO:0008006" key="3">
    <source>
        <dbReference type="Google" id="ProtNLM"/>
    </source>
</evidence>
<protein>
    <recommendedName>
        <fullName evidence="3">Replication factor A C-terminal domain-containing protein</fullName>
    </recommendedName>
</protein>
<dbReference type="AlphaFoldDB" id="A0A803MDJ2"/>
<dbReference type="Gramene" id="AUR62027535-RA">
    <property type="protein sequence ID" value="AUR62027535-RA:cds"/>
    <property type="gene ID" value="AUR62027535"/>
</dbReference>
<dbReference type="Gene3D" id="2.40.50.140">
    <property type="entry name" value="Nucleic acid-binding proteins"/>
    <property type="match status" value="1"/>
</dbReference>
<sequence>MEMEPASVCLEELTPESRFYKINVIVSRKERLQVDREKRIVYQNFILEDAKLTIDQGTTMRRLDAASGVVPPDYQPLGDIPRDIDAAGKYDVVAVILFVEERPREVISSNGKINYVREIVITDQSNVQPVTVFCFALTSGMSTRIIHNPKGDRANVLREWAYLYMTMLMDKQARVLHVRYPSNDKMLLTITEACNVVQDERFWLRVTIPYLDVNKLHLYVGCNTCSAPTDIPVGTHYQCSVCKKHDRISSHSVYLEFEATDGTGRMSFMALNDDTESY</sequence>
<dbReference type="InterPro" id="IPR012340">
    <property type="entry name" value="NA-bd_OB-fold"/>
</dbReference>
<reference evidence="1" key="2">
    <citation type="submission" date="2021-03" db="UniProtKB">
        <authorList>
            <consortium name="EnsemblPlants"/>
        </authorList>
    </citation>
    <scope>IDENTIFICATION</scope>
</reference>
<evidence type="ECO:0000313" key="1">
    <source>
        <dbReference type="EnsemblPlants" id="AUR62027535-RA:cds"/>
    </source>
</evidence>
<proteinExistence type="predicted"/>
<dbReference type="SUPFAM" id="SSF50249">
    <property type="entry name" value="Nucleic acid-binding proteins"/>
    <property type="match status" value="1"/>
</dbReference>
<keyword evidence="2" id="KW-1185">Reference proteome</keyword>
<reference evidence="1" key="1">
    <citation type="journal article" date="2017" name="Nature">
        <title>The genome of Chenopodium quinoa.</title>
        <authorList>
            <person name="Jarvis D.E."/>
            <person name="Ho Y.S."/>
            <person name="Lightfoot D.J."/>
            <person name="Schmoeckel S.M."/>
            <person name="Li B."/>
            <person name="Borm T.J.A."/>
            <person name="Ohyanagi H."/>
            <person name="Mineta K."/>
            <person name="Michell C.T."/>
            <person name="Saber N."/>
            <person name="Kharbatia N.M."/>
            <person name="Rupper R.R."/>
            <person name="Sharp A.R."/>
            <person name="Dally N."/>
            <person name="Boughton B.A."/>
            <person name="Woo Y.H."/>
            <person name="Gao G."/>
            <person name="Schijlen E.G.W.M."/>
            <person name="Guo X."/>
            <person name="Momin A.A."/>
            <person name="Negrao S."/>
            <person name="Al-Babili S."/>
            <person name="Gehring C."/>
            <person name="Roessner U."/>
            <person name="Jung C."/>
            <person name="Murphy K."/>
            <person name="Arold S.T."/>
            <person name="Gojobori T."/>
            <person name="van der Linden C.G."/>
            <person name="van Loo E.N."/>
            <person name="Jellen E.N."/>
            <person name="Maughan P.J."/>
            <person name="Tester M."/>
        </authorList>
    </citation>
    <scope>NUCLEOTIDE SEQUENCE [LARGE SCALE GENOMIC DNA]</scope>
    <source>
        <strain evidence="1">cv. PI 614886</strain>
    </source>
</reference>
<organism evidence="1 2">
    <name type="scientific">Chenopodium quinoa</name>
    <name type="common">Quinoa</name>
    <dbReference type="NCBI Taxonomy" id="63459"/>
    <lineage>
        <taxon>Eukaryota</taxon>
        <taxon>Viridiplantae</taxon>
        <taxon>Streptophyta</taxon>
        <taxon>Embryophyta</taxon>
        <taxon>Tracheophyta</taxon>
        <taxon>Spermatophyta</taxon>
        <taxon>Magnoliopsida</taxon>
        <taxon>eudicotyledons</taxon>
        <taxon>Gunneridae</taxon>
        <taxon>Pentapetalae</taxon>
        <taxon>Caryophyllales</taxon>
        <taxon>Chenopodiaceae</taxon>
        <taxon>Chenopodioideae</taxon>
        <taxon>Atripliceae</taxon>
        <taxon>Chenopodium</taxon>
    </lineage>
</organism>
<dbReference type="Proteomes" id="UP000596660">
    <property type="component" value="Unplaced"/>
</dbReference>
<evidence type="ECO:0000313" key="2">
    <source>
        <dbReference type="Proteomes" id="UP000596660"/>
    </source>
</evidence>
<accession>A0A803MDJ2</accession>
<name>A0A803MDJ2_CHEQI</name>
<dbReference type="EnsemblPlants" id="AUR62027535-RA">
    <property type="protein sequence ID" value="AUR62027535-RA:cds"/>
    <property type="gene ID" value="AUR62027535"/>
</dbReference>